<dbReference type="SMART" id="SM00360">
    <property type="entry name" value="RRM"/>
    <property type="match status" value="2"/>
</dbReference>
<evidence type="ECO:0000256" key="2">
    <source>
        <dbReference type="ARBA" id="ARBA00022737"/>
    </source>
</evidence>
<dbReference type="InterPro" id="IPR000504">
    <property type="entry name" value="RRM_dom"/>
</dbReference>
<feature type="region of interest" description="Disordered" evidence="6">
    <location>
        <begin position="240"/>
        <end position="318"/>
    </location>
</feature>
<feature type="domain" description="RRM" evidence="7">
    <location>
        <begin position="101"/>
        <end position="179"/>
    </location>
</feature>
<dbReference type="SUPFAM" id="SSF54928">
    <property type="entry name" value="RNA-binding domain, RBD"/>
    <property type="match status" value="1"/>
</dbReference>
<evidence type="ECO:0000256" key="1">
    <source>
        <dbReference type="ARBA" id="ARBA00004123"/>
    </source>
</evidence>
<dbReference type="GO" id="GO:0003723">
    <property type="term" value="F:RNA binding"/>
    <property type="evidence" value="ECO:0007669"/>
    <property type="project" value="UniProtKB-UniRule"/>
</dbReference>
<dbReference type="OrthoDB" id="10259687at2759"/>
<proteinExistence type="predicted"/>
<dbReference type="InterPro" id="IPR035979">
    <property type="entry name" value="RBD_domain_sf"/>
</dbReference>
<comment type="subcellular location">
    <subcellularLocation>
        <location evidence="1">Nucleus</location>
    </subcellularLocation>
</comment>
<dbReference type="FunFam" id="3.30.70.330:FF:000288">
    <property type="entry name" value="Splicing factor 3b subunit 4"/>
    <property type="match status" value="1"/>
</dbReference>
<dbReference type="GO" id="GO:0005686">
    <property type="term" value="C:U2 snRNP"/>
    <property type="evidence" value="ECO:0007669"/>
    <property type="project" value="TreeGrafter"/>
</dbReference>
<feature type="domain" description="RRM" evidence="7">
    <location>
        <begin position="13"/>
        <end position="91"/>
    </location>
</feature>
<dbReference type="GO" id="GO:0048026">
    <property type="term" value="P:positive regulation of mRNA splicing, via spliceosome"/>
    <property type="evidence" value="ECO:0007669"/>
    <property type="project" value="TreeGrafter"/>
</dbReference>
<sequence>MSGARHWEQDKEATVYIGNLDERVTDSLVWELMLQAGRIVNVHLPKDRVSQSHQGYGFVEFISEEDAEYAAKTMNQIRLYGKPIRVNKASADKAKTVEVGAELFVGNLDGMVTEQNLYETFSRFGSLLTVPKIARDDIGISKGYGFISFSNFEASDEAIANLNGQYLMNKQISVQYAYKKDGKGERHGDDAERMLASQAKKNMTTPVVPSLPVQLFAQQQQQQAAPNAVTPVPNTAMYTNVRPPPPPMGFASGPPPTMGRPVAPPPAFAGGPPAGLPARPPPSQAGYGGPQNFIPPGFNGTPGGYAAAGPPPGFPPGF</sequence>
<dbReference type="PANTHER" id="PTHR48030">
    <property type="entry name" value="SPLICING FACTOR 3B SUBUNIT 4"/>
    <property type="match status" value="1"/>
</dbReference>
<dbReference type="InterPro" id="IPR012677">
    <property type="entry name" value="Nucleotide-bd_a/b_plait_sf"/>
</dbReference>
<evidence type="ECO:0000256" key="6">
    <source>
        <dbReference type="SAM" id="MobiDB-lite"/>
    </source>
</evidence>
<reference evidence="8" key="1">
    <citation type="submission" date="2021-03" db="EMBL/GenBank/DDBJ databases">
        <authorList>
            <person name="Tagirdzhanova G."/>
        </authorList>
    </citation>
    <scope>NUCLEOTIDE SEQUENCE</scope>
</reference>
<dbReference type="PROSITE" id="PS50102">
    <property type="entry name" value="RRM"/>
    <property type="match status" value="2"/>
</dbReference>
<dbReference type="AlphaFoldDB" id="A0A8H3FHQ2"/>
<evidence type="ECO:0000256" key="5">
    <source>
        <dbReference type="PROSITE-ProRule" id="PRU00176"/>
    </source>
</evidence>
<dbReference type="Pfam" id="PF00076">
    <property type="entry name" value="RRM_1"/>
    <property type="match status" value="2"/>
</dbReference>
<dbReference type="InterPro" id="IPR034158">
    <property type="entry name" value="SF3B4_RRM1"/>
</dbReference>
<feature type="compositionally biased region" description="Pro residues" evidence="6">
    <location>
        <begin position="274"/>
        <end position="283"/>
    </location>
</feature>
<dbReference type="EMBL" id="CAJPDQ010000019">
    <property type="protein sequence ID" value="CAF9922967.1"/>
    <property type="molecule type" value="Genomic_DNA"/>
</dbReference>
<comment type="caution">
    <text evidence="8">The sequence shown here is derived from an EMBL/GenBank/DDBJ whole genome shotgun (WGS) entry which is preliminary data.</text>
</comment>
<organism evidence="8 9">
    <name type="scientific">Gomphillus americanus</name>
    <dbReference type="NCBI Taxonomy" id="1940652"/>
    <lineage>
        <taxon>Eukaryota</taxon>
        <taxon>Fungi</taxon>
        <taxon>Dikarya</taxon>
        <taxon>Ascomycota</taxon>
        <taxon>Pezizomycotina</taxon>
        <taxon>Lecanoromycetes</taxon>
        <taxon>OSLEUM clade</taxon>
        <taxon>Ostropomycetidae</taxon>
        <taxon>Ostropales</taxon>
        <taxon>Graphidaceae</taxon>
        <taxon>Gomphilloideae</taxon>
        <taxon>Gomphillus</taxon>
    </lineage>
</organism>
<dbReference type="PANTHER" id="PTHR48030:SF3">
    <property type="entry name" value="SPLICING FACTOR 3B SUBUNIT 4"/>
    <property type="match status" value="1"/>
</dbReference>
<dbReference type="GO" id="GO:0071011">
    <property type="term" value="C:precatalytic spliceosome"/>
    <property type="evidence" value="ECO:0007669"/>
    <property type="project" value="TreeGrafter"/>
</dbReference>
<keyword evidence="9" id="KW-1185">Reference proteome</keyword>
<evidence type="ECO:0000259" key="7">
    <source>
        <dbReference type="PROSITE" id="PS50102"/>
    </source>
</evidence>
<dbReference type="InterPro" id="IPR052084">
    <property type="entry name" value="SF3B4_spliceosome_assoc"/>
</dbReference>
<evidence type="ECO:0000313" key="9">
    <source>
        <dbReference type="Proteomes" id="UP000664169"/>
    </source>
</evidence>
<evidence type="ECO:0000256" key="4">
    <source>
        <dbReference type="ARBA" id="ARBA00023242"/>
    </source>
</evidence>
<dbReference type="FunFam" id="3.30.70.330:FF:000121">
    <property type="entry name" value="Splicing factor 3b subunit 4"/>
    <property type="match status" value="1"/>
</dbReference>
<keyword evidence="2" id="KW-0677">Repeat</keyword>
<feature type="compositionally biased region" description="Pro residues" evidence="6">
    <location>
        <begin position="309"/>
        <end position="318"/>
    </location>
</feature>
<protein>
    <recommendedName>
        <fullName evidence="7">RRM domain-containing protein</fullName>
    </recommendedName>
</protein>
<keyword evidence="3 5" id="KW-0694">RNA-binding</keyword>
<evidence type="ECO:0000313" key="8">
    <source>
        <dbReference type="EMBL" id="CAF9922967.1"/>
    </source>
</evidence>
<dbReference type="Gene3D" id="3.30.70.330">
    <property type="match status" value="2"/>
</dbReference>
<dbReference type="GO" id="GO:0005730">
    <property type="term" value="C:nucleolus"/>
    <property type="evidence" value="ECO:0007669"/>
    <property type="project" value="TreeGrafter"/>
</dbReference>
<evidence type="ECO:0000256" key="3">
    <source>
        <dbReference type="ARBA" id="ARBA00022884"/>
    </source>
</evidence>
<gene>
    <name evidence="8" type="ORF">GOMPHAMPRED_002699</name>
</gene>
<name>A0A8H3FHQ2_9LECA</name>
<dbReference type="Proteomes" id="UP000664169">
    <property type="component" value="Unassembled WGS sequence"/>
</dbReference>
<dbReference type="CDD" id="cd12334">
    <property type="entry name" value="RRM1_SF3B4"/>
    <property type="match status" value="1"/>
</dbReference>
<feature type="compositionally biased region" description="Pro residues" evidence="6">
    <location>
        <begin position="242"/>
        <end position="267"/>
    </location>
</feature>
<accession>A0A8H3FHQ2</accession>
<keyword evidence="4" id="KW-0539">Nucleus</keyword>